<evidence type="ECO:0000313" key="2">
    <source>
        <dbReference type="EMBL" id="QPB10379.1"/>
    </source>
</evidence>
<evidence type="ECO:0000313" key="3">
    <source>
        <dbReference type="Proteomes" id="UP000663632"/>
    </source>
</evidence>
<sequence length="162" mass="17371">MAITLVIEDGTGLANANTYVSVEETRNYALNRGVILSANDDDVAVQLIKSADYLNSLECEFKSLRLNDSQALAFPRIGLGVPDAVRKAQMQGVIEQANGFDLLPTISASNYVTKEKVGDLEVQYADPIAAGVKPVFAAIDALLFSLMKKNCQTGGGFISIRV</sequence>
<reference evidence="2" key="1">
    <citation type="submission" date="2020-10" db="EMBL/GenBank/DDBJ databases">
        <title>Clinical experience of personalized bacteriophage therapy in a case of hospital-acquired pneumonia with carbapenem-resistant Acinetobacter baumannii.</title>
        <authorList>
            <person name="Tan X."/>
            <person name="Ma Y."/>
        </authorList>
    </citation>
    <scope>NUCLEOTIDE SEQUENCE</scope>
</reference>
<dbReference type="EMBL" id="MW151244">
    <property type="protein sequence ID" value="QPB10379.1"/>
    <property type="molecule type" value="Genomic_DNA"/>
</dbReference>
<accession>A0A873WIJ0</accession>
<name>A0A873WIJ0_9CAUD</name>
<feature type="domain" description="Putative DnaT-like" evidence="1">
    <location>
        <begin position="3"/>
        <end position="154"/>
    </location>
</feature>
<dbReference type="Proteomes" id="UP000663632">
    <property type="component" value="Segment"/>
</dbReference>
<gene>
    <name evidence="2" type="ORF">AbSZ3_14</name>
</gene>
<proteinExistence type="predicted"/>
<evidence type="ECO:0000259" key="1">
    <source>
        <dbReference type="Pfam" id="PF20557"/>
    </source>
</evidence>
<protein>
    <submittedName>
        <fullName evidence="2">Putative head-tail joining protein</fullName>
    </submittedName>
</protein>
<organism evidence="2 3">
    <name type="scientific">Acinetobacter phage Ab_SZ3</name>
    <dbReference type="NCBI Taxonomy" id="2781361"/>
    <lineage>
        <taxon>Viruses</taxon>
        <taxon>Duplodnaviria</taxon>
        <taxon>Heunggongvirae</taxon>
        <taxon>Uroviricota</taxon>
        <taxon>Caudoviricetes</taxon>
        <taxon>Lokivirus</taxon>
        <taxon>Lokivirus IMEAB3</taxon>
    </lineage>
</organism>
<dbReference type="InterPro" id="IPR046787">
    <property type="entry name" value="DnaT_2"/>
</dbReference>
<dbReference type="Pfam" id="PF20557">
    <property type="entry name" value="DnaT_2"/>
    <property type="match status" value="1"/>
</dbReference>